<dbReference type="Pfam" id="PF06585">
    <property type="entry name" value="JHBP"/>
    <property type="match status" value="1"/>
</dbReference>
<proteinExistence type="predicted"/>
<dbReference type="PANTHER" id="PTHR11008:SF18">
    <property type="entry name" value="BCDNA.GH05536-RELATED"/>
    <property type="match status" value="1"/>
</dbReference>
<evidence type="ECO:0000313" key="3">
    <source>
        <dbReference type="Proteomes" id="UP000001070"/>
    </source>
</evidence>
<reference evidence="2 3" key="1">
    <citation type="journal article" date="2007" name="Nature">
        <title>Evolution of genes and genomes on the Drosophila phylogeny.</title>
        <authorList>
            <consortium name="Drosophila 12 Genomes Consortium"/>
            <person name="Clark A.G."/>
            <person name="Eisen M.B."/>
            <person name="Smith D.R."/>
            <person name="Bergman C.M."/>
            <person name="Oliver B."/>
            <person name="Markow T.A."/>
            <person name="Kaufman T.C."/>
            <person name="Kellis M."/>
            <person name="Gelbart W."/>
            <person name="Iyer V.N."/>
            <person name="Pollard D.A."/>
            <person name="Sackton T.B."/>
            <person name="Larracuente A.M."/>
            <person name="Singh N.D."/>
            <person name="Abad J.P."/>
            <person name="Abt D.N."/>
            <person name="Adryan B."/>
            <person name="Aguade M."/>
            <person name="Akashi H."/>
            <person name="Anderson W.W."/>
            <person name="Aquadro C.F."/>
            <person name="Ardell D.H."/>
            <person name="Arguello R."/>
            <person name="Artieri C.G."/>
            <person name="Barbash D.A."/>
            <person name="Barker D."/>
            <person name="Barsanti P."/>
            <person name="Batterham P."/>
            <person name="Batzoglou S."/>
            <person name="Begun D."/>
            <person name="Bhutkar A."/>
            <person name="Blanco E."/>
            <person name="Bosak S.A."/>
            <person name="Bradley R.K."/>
            <person name="Brand A.D."/>
            <person name="Brent M.R."/>
            <person name="Brooks A.N."/>
            <person name="Brown R.H."/>
            <person name="Butlin R.K."/>
            <person name="Caggese C."/>
            <person name="Calvi B.R."/>
            <person name="Bernardo de Carvalho A."/>
            <person name="Caspi A."/>
            <person name="Castrezana S."/>
            <person name="Celniker S.E."/>
            <person name="Chang J.L."/>
            <person name="Chapple C."/>
            <person name="Chatterji S."/>
            <person name="Chinwalla A."/>
            <person name="Civetta A."/>
            <person name="Clifton S.W."/>
            <person name="Comeron J.M."/>
            <person name="Costello J.C."/>
            <person name="Coyne J.A."/>
            <person name="Daub J."/>
            <person name="David R.G."/>
            <person name="Delcher A.L."/>
            <person name="Delehaunty K."/>
            <person name="Do C.B."/>
            <person name="Ebling H."/>
            <person name="Edwards K."/>
            <person name="Eickbush T."/>
            <person name="Evans J.D."/>
            <person name="Filipski A."/>
            <person name="Findeiss S."/>
            <person name="Freyhult E."/>
            <person name="Fulton L."/>
            <person name="Fulton R."/>
            <person name="Garcia A.C."/>
            <person name="Gardiner A."/>
            <person name="Garfield D.A."/>
            <person name="Garvin B.E."/>
            <person name="Gibson G."/>
            <person name="Gilbert D."/>
            <person name="Gnerre S."/>
            <person name="Godfrey J."/>
            <person name="Good R."/>
            <person name="Gotea V."/>
            <person name="Gravely B."/>
            <person name="Greenberg A.J."/>
            <person name="Griffiths-Jones S."/>
            <person name="Gross S."/>
            <person name="Guigo R."/>
            <person name="Gustafson E.A."/>
            <person name="Haerty W."/>
            <person name="Hahn M.W."/>
            <person name="Halligan D.L."/>
            <person name="Halpern A.L."/>
            <person name="Halter G.M."/>
            <person name="Han M.V."/>
            <person name="Heger A."/>
            <person name="Hillier L."/>
            <person name="Hinrichs A.S."/>
            <person name="Holmes I."/>
            <person name="Hoskins R.A."/>
            <person name="Hubisz M.J."/>
            <person name="Hultmark D."/>
            <person name="Huntley M.A."/>
            <person name="Jaffe D.B."/>
            <person name="Jagadeeshan S."/>
            <person name="Jeck W.R."/>
            <person name="Johnson J."/>
            <person name="Jones C.D."/>
            <person name="Jordan W.C."/>
            <person name="Karpen G.H."/>
            <person name="Kataoka E."/>
            <person name="Keightley P.D."/>
            <person name="Kheradpour P."/>
            <person name="Kirkness E.F."/>
            <person name="Koerich L.B."/>
            <person name="Kristiansen K."/>
            <person name="Kudrna D."/>
            <person name="Kulathinal R.J."/>
            <person name="Kumar S."/>
            <person name="Kwok R."/>
            <person name="Lander E."/>
            <person name="Langley C.H."/>
            <person name="Lapoint R."/>
            <person name="Lazzaro B.P."/>
            <person name="Lee S.J."/>
            <person name="Levesque L."/>
            <person name="Li R."/>
            <person name="Lin C.F."/>
            <person name="Lin M.F."/>
            <person name="Lindblad-Toh K."/>
            <person name="Llopart A."/>
            <person name="Long M."/>
            <person name="Low L."/>
            <person name="Lozovsky E."/>
            <person name="Lu J."/>
            <person name="Luo M."/>
            <person name="Machado C.A."/>
            <person name="Makalowski W."/>
            <person name="Marzo M."/>
            <person name="Matsuda M."/>
            <person name="Matzkin L."/>
            <person name="McAllister B."/>
            <person name="McBride C.S."/>
            <person name="McKernan B."/>
            <person name="McKernan K."/>
            <person name="Mendez-Lago M."/>
            <person name="Minx P."/>
            <person name="Mollenhauer M.U."/>
            <person name="Montooth K."/>
            <person name="Mount S.M."/>
            <person name="Mu X."/>
            <person name="Myers E."/>
            <person name="Negre B."/>
            <person name="Newfeld S."/>
            <person name="Nielsen R."/>
            <person name="Noor M.A."/>
            <person name="O'Grady P."/>
            <person name="Pachter L."/>
            <person name="Papaceit M."/>
            <person name="Parisi M.J."/>
            <person name="Parisi M."/>
            <person name="Parts L."/>
            <person name="Pedersen J.S."/>
            <person name="Pesole G."/>
            <person name="Phillippy A.M."/>
            <person name="Ponting C.P."/>
            <person name="Pop M."/>
            <person name="Porcelli D."/>
            <person name="Powell J.R."/>
            <person name="Prohaska S."/>
            <person name="Pruitt K."/>
            <person name="Puig M."/>
            <person name="Quesneville H."/>
            <person name="Ram K.R."/>
            <person name="Rand D."/>
            <person name="Rasmussen M.D."/>
            <person name="Reed L.K."/>
            <person name="Reenan R."/>
            <person name="Reily A."/>
            <person name="Remington K.A."/>
            <person name="Rieger T.T."/>
            <person name="Ritchie M.G."/>
            <person name="Robin C."/>
            <person name="Rogers Y.H."/>
            <person name="Rohde C."/>
            <person name="Rozas J."/>
            <person name="Rubenfield M.J."/>
            <person name="Ruiz A."/>
            <person name="Russo S."/>
            <person name="Salzberg S.L."/>
            <person name="Sanchez-Gracia A."/>
            <person name="Saranga D.J."/>
            <person name="Sato H."/>
            <person name="Schaeffer S.W."/>
            <person name="Schatz M.C."/>
            <person name="Schlenke T."/>
            <person name="Schwartz R."/>
            <person name="Segarra C."/>
            <person name="Singh R.S."/>
            <person name="Sirot L."/>
            <person name="Sirota M."/>
            <person name="Sisneros N.B."/>
            <person name="Smith C.D."/>
            <person name="Smith T.F."/>
            <person name="Spieth J."/>
            <person name="Stage D.E."/>
            <person name="Stark A."/>
            <person name="Stephan W."/>
            <person name="Strausberg R.L."/>
            <person name="Strempel S."/>
            <person name="Sturgill D."/>
            <person name="Sutton G."/>
            <person name="Sutton G.G."/>
            <person name="Tao W."/>
            <person name="Teichmann S."/>
            <person name="Tobari Y.N."/>
            <person name="Tomimura Y."/>
            <person name="Tsolas J.M."/>
            <person name="Valente V.L."/>
            <person name="Venter E."/>
            <person name="Venter J.C."/>
            <person name="Vicario S."/>
            <person name="Vieira F.G."/>
            <person name="Vilella A.J."/>
            <person name="Villasante A."/>
            <person name="Walenz B."/>
            <person name="Wang J."/>
            <person name="Wasserman M."/>
            <person name="Watts T."/>
            <person name="Wilson D."/>
            <person name="Wilson R.K."/>
            <person name="Wing R.A."/>
            <person name="Wolfner M.F."/>
            <person name="Wong A."/>
            <person name="Wong G.K."/>
            <person name="Wu C.I."/>
            <person name="Wu G."/>
            <person name="Yamamoto D."/>
            <person name="Yang H.P."/>
            <person name="Yang S.P."/>
            <person name="Yorke J.A."/>
            <person name="Yoshida K."/>
            <person name="Zdobnov E."/>
            <person name="Zhang P."/>
            <person name="Zhang Y."/>
            <person name="Zimin A.V."/>
            <person name="Baldwin J."/>
            <person name="Abdouelleil A."/>
            <person name="Abdulkadir J."/>
            <person name="Abebe A."/>
            <person name="Abera B."/>
            <person name="Abreu J."/>
            <person name="Acer S.C."/>
            <person name="Aftuck L."/>
            <person name="Alexander A."/>
            <person name="An P."/>
            <person name="Anderson E."/>
            <person name="Anderson S."/>
            <person name="Arachi H."/>
            <person name="Azer M."/>
            <person name="Bachantsang P."/>
            <person name="Barry A."/>
            <person name="Bayul T."/>
            <person name="Berlin A."/>
            <person name="Bessette D."/>
            <person name="Bloom T."/>
            <person name="Blye J."/>
            <person name="Boguslavskiy L."/>
            <person name="Bonnet C."/>
            <person name="Boukhgalter B."/>
            <person name="Bourzgui I."/>
            <person name="Brown A."/>
            <person name="Cahill P."/>
            <person name="Channer S."/>
            <person name="Cheshatsang Y."/>
            <person name="Chuda L."/>
            <person name="Citroen M."/>
            <person name="Collymore A."/>
            <person name="Cooke P."/>
            <person name="Costello M."/>
            <person name="D'Aco K."/>
            <person name="Daza R."/>
            <person name="De Haan G."/>
            <person name="DeGray S."/>
            <person name="DeMaso C."/>
            <person name="Dhargay N."/>
            <person name="Dooley K."/>
            <person name="Dooley E."/>
            <person name="Doricent M."/>
            <person name="Dorje P."/>
            <person name="Dorjee K."/>
            <person name="Dupes A."/>
            <person name="Elong R."/>
            <person name="Falk J."/>
            <person name="Farina A."/>
            <person name="Faro S."/>
            <person name="Ferguson D."/>
            <person name="Fisher S."/>
            <person name="Foley C.D."/>
            <person name="Franke A."/>
            <person name="Friedrich D."/>
            <person name="Gadbois L."/>
            <person name="Gearin G."/>
            <person name="Gearin C.R."/>
            <person name="Giannoukos G."/>
            <person name="Goode T."/>
            <person name="Graham J."/>
            <person name="Grandbois E."/>
            <person name="Grewal S."/>
            <person name="Gyaltsen K."/>
            <person name="Hafez N."/>
            <person name="Hagos B."/>
            <person name="Hall J."/>
            <person name="Henson C."/>
            <person name="Hollinger A."/>
            <person name="Honan T."/>
            <person name="Huard M.D."/>
            <person name="Hughes L."/>
            <person name="Hurhula B."/>
            <person name="Husby M.E."/>
            <person name="Kamat A."/>
            <person name="Kanga B."/>
            <person name="Kashin S."/>
            <person name="Khazanovich D."/>
            <person name="Kisner P."/>
            <person name="Lance K."/>
            <person name="Lara M."/>
            <person name="Lee W."/>
            <person name="Lennon N."/>
            <person name="Letendre F."/>
            <person name="LeVine R."/>
            <person name="Lipovsky A."/>
            <person name="Liu X."/>
            <person name="Liu J."/>
            <person name="Liu S."/>
            <person name="Lokyitsang T."/>
            <person name="Lokyitsang Y."/>
            <person name="Lubonja R."/>
            <person name="Lui A."/>
            <person name="MacDonald P."/>
            <person name="Magnisalis V."/>
            <person name="Maru K."/>
            <person name="Matthews C."/>
            <person name="McCusker W."/>
            <person name="McDonough S."/>
            <person name="Mehta T."/>
            <person name="Meldrim J."/>
            <person name="Meneus L."/>
            <person name="Mihai O."/>
            <person name="Mihalev A."/>
            <person name="Mihova T."/>
            <person name="Mittelman R."/>
            <person name="Mlenga V."/>
            <person name="Montmayeur A."/>
            <person name="Mulrain L."/>
            <person name="Navidi A."/>
            <person name="Naylor J."/>
            <person name="Negash T."/>
            <person name="Nguyen T."/>
            <person name="Nguyen N."/>
            <person name="Nicol R."/>
            <person name="Norbu C."/>
            <person name="Norbu N."/>
            <person name="Novod N."/>
            <person name="O'Neill B."/>
            <person name="Osman S."/>
            <person name="Markiewicz E."/>
            <person name="Oyono O.L."/>
            <person name="Patti C."/>
            <person name="Phunkhang P."/>
            <person name="Pierre F."/>
            <person name="Priest M."/>
            <person name="Raghuraman S."/>
            <person name="Rege F."/>
            <person name="Reyes R."/>
            <person name="Rise C."/>
            <person name="Rogov P."/>
            <person name="Ross K."/>
            <person name="Ryan E."/>
            <person name="Settipalli S."/>
            <person name="Shea T."/>
            <person name="Sherpa N."/>
            <person name="Shi L."/>
            <person name="Shih D."/>
            <person name="Sparrow T."/>
            <person name="Spaulding J."/>
            <person name="Stalker J."/>
            <person name="Stange-Thomann N."/>
            <person name="Stavropoulos S."/>
            <person name="Stone C."/>
            <person name="Strader C."/>
            <person name="Tesfaye S."/>
            <person name="Thomson T."/>
            <person name="Thoulutsang Y."/>
            <person name="Thoulutsang D."/>
            <person name="Topham K."/>
            <person name="Topping I."/>
            <person name="Tsamla T."/>
            <person name="Vassiliev H."/>
            <person name="Vo A."/>
            <person name="Wangchuk T."/>
            <person name="Wangdi T."/>
            <person name="Weiand M."/>
            <person name="Wilkinson J."/>
            <person name="Wilson A."/>
            <person name="Yadav S."/>
            <person name="Young G."/>
            <person name="Yu Q."/>
            <person name="Zembek L."/>
            <person name="Zhong D."/>
            <person name="Zimmer A."/>
            <person name="Zwirko Z."/>
            <person name="Jaffe D.B."/>
            <person name="Alvarez P."/>
            <person name="Brockman W."/>
            <person name="Butler J."/>
            <person name="Chin C."/>
            <person name="Gnerre S."/>
            <person name="Grabherr M."/>
            <person name="Kleber M."/>
            <person name="Mauceli E."/>
            <person name="MacCallum I."/>
        </authorList>
    </citation>
    <scope>NUCLEOTIDE SEQUENCE [LARGE SCALE GENOMIC DNA]</scope>
    <source>
        <strain evidence="3">Tucson 15287-2541.00</strain>
    </source>
</reference>
<organism evidence="3">
    <name type="scientific">Drosophila grimshawi</name>
    <name type="common">Hawaiian fruit fly</name>
    <name type="synonym">Idiomyia grimshawi</name>
    <dbReference type="NCBI Taxonomy" id="7222"/>
    <lineage>
        <taxon>Eukaryota</taxon>
        <taxon>Metazoa</taxon>
        <taxon>Ecdysozoa</taxon>
        <taxon>Arthropoda</taxon>
        <taxon>Hexapoda</taxon>
        <taxon>Insecta</taxon>
        <taxon>Pterygota</taxon>
        <taxon>Neoptera</taxon>
        <taxon>Endopterygota</taxon>
        <taxon>Diptera</taxon>
        <taxon>Brachycera</taxon>
        <taxon>Muscomorpha</taxon>
        <taxon>Ephydroidea</taxon>
        <taxon>Drosophilidae</taxon>
        <taxon>Drosophila</taxon>
        <taxon>Hawaiian Drosophila</taxon>
    </lineage>
</organism>
<dbReference type="GO" id="GO:0005615">
    <property type="term" value="C:extracellular space"/>
    <property type="evidence" value="ECO:0007669"/>
    <property type="project" value="TreeGrafter"/>
</dbReference>
<feature type="signal peptide" evidence="1">
    <location>
        <begin position="1"/>
        <end position="18"/>
    </location>
</feature>
<dbReference type="Proteomes" id="UP000001070">
    <property type="component" value="Unassembled WGS sequence"/>
</dbReference>
<dbReference type="OMA" id="PYDPFVI"/>
<dbReference type="PANTHER" id="PTHR11008">
    <property type="entry name" value="PROTEIN TAKEOUT-LIKE PROTEIN"/>
    <property type="match status" value="1"/>
</dbReference>
<keyword evidence="1" id="KW-0732">Signal</keyword>
<dbReference type="OrthoDB" id="8196554at2759"/>
<dbReference type="SMR" id="B4JZC7"/>
<dbReference type="KEGG" id="dgr:6570069"/>
<protein>
    <submittedName>
        <fullName evidence="2">GH25092</fullName>
    </submittedName>
</protein>
<dbReference type="Gene3D" id="3.15.10.30">
    <property type="entry name" value="Haemolymph juvenile hormone binding protein"/>
    <property type="match status" value="1"/>
</dbReference>
<dbReference type="EMBL" id="CH916379">
    <property type="protein sequence ID" value="EDV94049.1"/>
    <property type="molecule type" value="Genomic_DNA"/>
</dbReference>
<name>B4JZC7_DROGR</name>
<dbReference type="FunCoup" id="B4JZC7">
    <property type="interactions" value="65"/>
</dbReference>
<evidence type="ECO:0000313" key="2">
    <source>
        <dbReference type="EMBL" id="EDV94049.1"/>
    </source>
</evidence>
<evidence type="ECO:0000256" key="1">
    <source>
        <dbReference type="SAM" id="SignalP"/>
    </source>
</evidence>
<dbReference type="SMART" id="SM00700">
    <property type="entry name" value="JHBP"/>
    <property type="match status" value="1"/>
</dbReference>
<dbReference type="InterPro" id="IPR010562">
    <property type="entry name" value="Haemolymph_juvenile_hormone-bd"/>
</dbReference>
<feature type="chain" id="PRO_5002813125" evidence="1">
    <location>
        <begin position="19"/>
        <end position="259"/>
    </location>
</feature>
<dbReference type="InterPro" id="IPR038606">
    <property type="entry name" value="To_sf"/>
</dbReference>
<sequence length="259" mass="29221">MLYIVVAMLCLLASGSQAAPEEAANKTNDFDSLNLAKCPEGADNAEECIKSMFNTVLQRSRLGVPELNIEPYDPLLINRSSFHYSSGVVKGRISVRNVKLFGLAEHKIEKLRMKVNGDKVKFEMISTIPKVNMNGIYKAEMQVNSLHLKPKGNFNITLFDVENHVVTDGDILSKDGHRYFRFTDIEADPKIRDLTIKANGIFPDPELDEIALNVANNYWRDIYGVILPETRRSWLPVLLRVINQALINVPIDDFLQSSE</sequence>
<gene>
    <name evidence="2" type="primary">Dgri\GH25092</name>
    <name evidence="2" type="ORF">Dgri_GH25092</name>
</gene>
<dbReference type="eggNOG" id="ENOG502S5NE">
    <property type="taxonomic scope" value="Eukaryota"/>
</dbReference>
<accession>B4JZC7</accession>
<keyword evidence="3" id="KW-1185">Reference proteome</keyword>
<dbReference type="PhylomeDB" id="B4JZC7"/>
<dbReference type="InParanoid" id="B4JZC7"/>
<dbReference type="HOGENOM" id="CLU_069908_2_0_1"/>
<dbReference type="AlphaFoldDB" id="B4JZC7"/>